<dbReference type="InterPro" id="IPR028055">
    <property type="entry name" value="YidC/Oxa/ALB_C"/>
</dbReference>
<evidence type="ECO:0000256" key="5">
    <source>
        <dbReference type="ARBA" id="ARBA00022729"/>
    </source>
</evidence>
<protein>
    <recommendedName>
        <fullName evidence="12">Membrane protein insertase YidC</fullName>
    </recommendedName>
    <alternativeName>
        <fullName evidence="12">Foldase YidC</fullName>
    </alternativeName>
    <alternativeName>
        <fullName evidence="12">Membrane integrase YidC</fullName>
    </alternativeName>
    <alternativeName>
        <fullName evidence="12">Membrane protein YidC</fullName>
    </alternativeName>
</protein>
<dbReference type="AlphaFoldDB" id="A0A0R2LH38"/>
<dbReference type="GO" id="GO:0015031">
    <property type="term" value="P:protein transport"/>
    <property type="evidence" value="ECO:0007669"/>
    <property type="project" value="UniProtKB-KW"/>
</dbReference>
<feature type="transmembrane region" description="Helical" evidence="12">
    <location>
        <begin position="177"/>
        <end position="197"/>
    </location>
</feature>
<comment type="similarity">
    <text evidence="12">Belongs to the OXA1/ALB3/YidC family. Type 2 subfamily.</text>
</comment>
<dbReference type="InterPro" id="IPR001708">
    <property type="entry name" value="YidC/ALB3/OXA1/COX18"/>
</dbReference>
<dbReference type="Proteomes" id="UP000321429">
    <property type="component" value="Unassembled WGS sequence"/>
</dbReference>
<evidence type="ECO:0000256" key="9">
    <source>
        <dbReference type="ARBA" id="ARBA00023139"/>
    </source>
</evidence>
<evidence type="ECO:0000256" key="13">
    <source>
        <dbReference type="SAM" id="MobiDB-lite"/>
    </source>
</evidence>
<reference evidence="15 18" key="2">
    <citation type="submission" date="2019-07" db="EMBL/GenBank/DDBJ databases">
        <title>Whole genome shotgun sequence of Lactobacillus siliginis NBRC 101315.</title>
        <authorList>
            <person name="Hosoyama A."/>
            <person name="Uohara A."/>
            <person name="Ohji S."/>
            <person name="Ichikawa N."/>
        </authorList>
    </citation>
    <scope>NUCLEOTIDE SEQUENCE [LARGE SCALE GENOMIC DNA]</scope>
    <source>
        <strain evidence="15 18">NBRC 101315</strain>
    </source>
</reference>
<dbReference type="NCBIfam" id="TIGR03592">
    <property type="entry name" value="yidC_oxa1_cterm"/>
    <property type="match status" value="1"/>
</dbReference>
<feature type="transmembrane region" description="Helical" evidence="12">
    <location>
        <begin position="56"/>
        <end position="86"/>
    </location>
</feature>
<dbReference type="PRINTS" id="PR00701">
    <property type="entry name" value="60KDINNERMP"/>
</dbReference>
<dbReference type="GO" id="GO:0051205">
    <property type="term" value="P:protein insertion into membrane"/>
    <property type="evidence" value="ECO:0007669"/>
    <property type="project" value="TreeGrafter"/>
</dbReference>
<evidence type="ECO:0000256" key="2">
    <source>
        <dbReference type="ARBA" id="ARBA00022448"/>
    </source>
</evidence>
<comment type="subcellular location">
    <subcellularLocation>
        <location evidence="1 12">Cell membrane</location>
        <topology evidence="1 12">Multi-pass membrane protein</topology>
    </subcellularLocation>
</comment>
<feature type="domain" description="Membrane insertase YidC/Oxa/ALB C-terminal" evidence="14">
    <location>
        <begin position="66"/>
        <end position="248"/>
    </location>
</feature>
<dbReference type="PANTHER" id="PTHR12428:SF65">
    <property type="entry name" value="CYTOCHROME C OXIDASE ASSEMBLY PROTEIN COX18, MITOCHONDRIAL"/>
    <property type="match status" value="1"/>
</dbReference>
<comment type="function">
    <text evidence="12">Required for the insertion and/or proper folding and/or complex formation of integral membrane proteins into the membrane. Involved in integration of membrane proteins that insert both dependently and independently of the Sec translocase complex, as well as at least some lipoproteins.</text>
</comment>
<keyword evidence="2 12" id="KW-0813">Transport</keyword>
<gene>
    <name evidence="15" type="primary">yidC2</name>
    <name evidence="12" type="synonym">yidC</name>
    <name evidence="16" type="ORF">IV55_GL000261</name>
    <name evidence="15" type="ORF">LSI01_13050</name>
</gene>
<dbReference type="EMBL" id="JQCB01000001">
    <property type="protein sequence ID" value="KRN97332.1"/>
    <property type="molecule type" value="Genomic_DNA"/>
</dbReference>
<feature type="compositionally biased region" description="Basic and acidic residues" evidence="13">
    <location>
        <begin position="259"/>
        <end position="275"/>
    </location>
</feature>
<comment type="caution">
    <text evidence="12">Lacks conserved residue(s) required for the propagation of feature annotation.</text>
</comment>
<reference evidence="16 17" key="1">
    <citation type="journal article" date="2015" name="Genome Announc.">
        <title>Expanding the biotechnology potential of lactobacilli through comparative genomics of 213 strains and associated genera.</title>
        <authorList>
            <person name="Sun Z."/>
            <person name="Harris H.M."/>
            <person name="McCann A."/>
            <person name="Guo C."/>
            <person name="Argimon S."/>
            <person name="Zhang W."/>
            <person name="Yang X."/>
            <person name="Jeffery I.B."/>
            <person name="Cooney J.C."/>
            <person name="Kagawa T.F."/>
            <person name="Liu W."/>
            <person name="Song Y."/>
            <person name="Salvetti E."/>
            <person name="Wrobel A."/>
            <person name="Rasinkangas P."/>
            <person name="Parkhill J."/>
            <person name="Rea M.C."/>
            <person name="O'Sullivan O."/>
            <person name="Ritari J."/>
            <person name="Douillard F.P."/>
            <person name="Paul Ross R."/>
            <person name="Yang R."/>
            <person name="Briner A.E."/>
            <person name="Felis G.E."/>
            <person name="de Vos W.M."/>
            <person name="Barrangou R."/>
            <person name="Klaenhammer T.R."/>
            <person name="Caufield P.W."/>
            <person name="Cui Y."/>
            <person name="Zhang H."/>
            <person name="O'Toole P.W."/>
        </authorList>
    </citation>
    <scope>NUCLEOTIDE SEQUENCE [LARGE SCALE GENOMIC DNA]</scope>
    <source>
        <strain evidence="16 17">DSM 22696</strain>
    </source>
</reference>
<dbReference type="PANTHER" id="PTHR12428">
    <property type="entry name" value="OXA1"/>
    <property type="match status" value="1"/>
</dbReference>
<keyword evidence="17" id="KW-1185">Reference proteome</keyword>
<dbReference type="InterPro" id="IPR023060">
    <property type="entry name" value="YidC/YidC1/YidC2_Firmicutes"/>
</dbReference>
<proteinExistence type="inferred from homology"/>
<evidence type="ECO:0000313" key="15">
    <source>
        <dbReference type="EMBL" id="GEK28994.1"/>
    </source>
</evidence>
<dbReference type="GO" id="GO:0005886">
    <property type="term" value="C:plasma membrane"/>
    <property type="evidence" value="ECO:0007669"/>
    <property type="project" value="UniProtKB-SubCell"/>
</dbReference>
<keyword evidence="6 12" id="KW-0653">Protein transport</keyword>
<evidence type="ECO:0000256" key="4">
    <source>
        <dbReference type="ARBA" id="ARBA00022692"/>
    </source>
</evidence>
<evidence type="ECO:0000313" key="16">
    <source>
        <dbReference type="EMBL" id="KRN97332.1"/>
    </source>
</evidence>
<dbReference type="PROSITE" id="PS51257">
    <property type="entry name" value="PROKAR_LIPOPROTEIN"/>
    <property type="match status" value="1"/>
</dbReference>
<dbReference type="CDD" id="cd20070">
    <property type="entry name" value="5TM_YidC_Alb3"/>
    <property type="match status" value="1"/>
</dbReference>
<evidence type="ECO:0000256" key="8">
    <source>
        <dbReference type="ARBA" id="ARBA00023136"/>
    </source>
</evidence>
<evidence type="ECO:0000313" key="17">
    <source>
        <dbReference type="Proteomes" id="UP000051139"/>
    </source>
</evidence>
<dbReference type="Pfam" id="PF02096">
    <property type="entry name" value="60KD_IMP"/>
    <property type="match status" value="1"/>
</dbReference>
<evidence type="ECO:0000256" key="3">
    <source>
        <dbReference type="ARBA" id="ARBA00022475"/>
    </source>
</evidence>
<evidence type="ECO:0000256" key="10">
    <source>
        <dbReference type="ARBA" id="ARBA00023186"/>
    </source>
</evidence>
<evidence type="ECO:0000256" key="1">
    <source>
        <dbReference type="ARBA" id="ARBA00004651"/>
    </source>
</evidence>
<accession>A0A0R2LH38</accession>
<keyword evidence="10 12" id="KW-0143">Chaperone</keyword>
<sequence length="284" mass="32411">MKSNEKRSGKKSRRRLALTMIAAASLFLAACGKKAINSSSTGFWDHTILYNLSEFIVWLSKIFGGYGMGIIMITLIIRIIILPLMIYQTRSMRKMQEIQPQISALQKKYSSRDTATQQKLQEETRKLYAEVGYNPVSGCLPLLVQMPIIWALYQAIYRTDVLKTGSFLWMQLGDRDPYFVLPILAAVFTFLSSWLSTKSQPETNSMNAVMVWGMPVIIFFTAMSVPAALSLYWVISNAFQAGQTLLIQNPWKIIREREATQTAKKEHEKARERAVRKARRGPNR</sequence>
<keyword evidence="5 12" id="KW-0732">Signal</keyword>
<keyword evidence="3 12" id="KW-1003">Cell membrane</keyword>
<dbReference type="PATRIC" id="fig|348151.3.peg.266"/>
<evidence type="ECO:0000256" key="12">
    <source>
        <dbReference type="HAMAP-Rule" id="MF_01811"/>
    </source>
</evidence>
<dbReference type="STRING" id="348151.IV55_GL000261"/>
<dbReference type="EMBL" id="BJUD01000026">
    <property type="protein sequence ID" value="GEK28994.1"/>
    <property type="molecule type" value="Genomic_DNA"/>
</dbReference>
<dbReference type="Proteomes" id="UP000051139">
    <property type="component" value="Unassembled WGS sequence"/>
</dbReference>
<evidence type="ECO:0000256" key="6">
    <source>
        <dbReference type="ARBA" id="ARBA00022927"/>
    </source>
</evidence>
<feature type="transmembrane region" description="Helical" evidence="12">
    <location>
        <begin position="209"/>
        <end position="235"/>
    </location>
</feature>
<name>A0A0R2LH38_9LACO</name>
<feature type="region of interest" description="Disordered" evidence="13">
    <location>
        <begin position="259"/>
        <end position="284"/>
    </location>
</feature>
<evidence type="ECO:0000313" key="18">
    <source>
        <dbReference type="Proteomes" id="UP000321429"/>
    </source>
</evidence>
<keyword evidence="9" id="KW-0564">Palmitate</keyword>
<keyword evidence="8 12" id="KW-0472">Membrane</keyword>
<keyword evidence="11 12" id="KW-0449">Lipoprotein</keyword>
<comment type="caution">
    <text evidence="16">The sequence shown here is derived from an EMBL/GenBank/DDBJ whole genome shotgun (WGS) entry which is preliminary data.</text>
</comment>
<keyword evidence="7 12" id="KW-1133">Transmembrane helix</keyword>
<keyword evidence="4 12" id="KW-0812">Transmembrane</keyword>
<evidence type="ECO:0000256" key="11">
    <source>
        <dbReference type="ARBA" id="ARBA00023288"/>
    </source>
</evidence>
<evidence type="ECO:0000256" key="7">
    <source>
        <dbReference type="ARBA" id="ARBA00022989"/>
    </source>
</evidence>
<organism evidence="16 17">
    <name type="scientific">Furfurilactobacillus siliginis</name>
    <dbReference type="NCBI Taxonomy" id="348151"/>
    <lineage>
        <taxon>Bacteria</taxon>
        <taxon>Bacillati</taxon>
        <taxon>Bacillota</taxon>
        <taxon>Bacilli</taxon>
        <taxon>Lactobacillales</taxon>
        <taxon>Lactobacillaceae</taxon>
        <taxon>Furfurilactobacillus</taxon>
    </lineage>
</organism>
<dbReference type="InterPro" id="IPR047196">
    <property type="entry name" value="YidC_ALB_C"/>
</dbReference>
<dbReference type="HAMAP" id="MF_01811">
    <property type="entry name" value="YidC_type2"/>
    <property type="match status" value="1"/>
</dbReference>
<evidence type="ECO:0000259" key="14">
    <source>
        <dbReference type="Pfam" id="PF02096"/>
    </source>
</evidence>
<dbReference type="GO" id="GO:0032977">
    <property type="term" value="F:membrane insertase activity"/>
    <property type="evidence" value="ECO:0007669"/>
    <property type="project" value="InterPro"/>
</dbReference>